<dbReference type="Proteomes" id="UP000292372">
    <property type="component" value="Unassembled WGS sequence"/>
</dbReference>
<keyword evidence="1" id="KW-0812">Transmembrane</keyword>
<evidence type="ECO:0000313" key="2">
    <source>
        <dbReference type="EMBL" id="TBN13127.1"/>
    </source>
</evidence>
<dbReference type="OrthoDB" id="9968088at2"/>
<dbReference type="RefSeq" id="WP_130938300.1">
    <property type="nucleotide sequence ID" value="NZ_BMEE01000007.1"/>
</dbReference>
<keyword evidence="1" id="KW-0472">Membrane</keyword>
<evidence type="ECO:0000256" key="1">
    <source>
        <dbReference type="SAM" id="Phobius"/>
    </source>
</evidence>
<sequence>MNIETLDVQIMNIQEITEIEGGGWFTDFAEDVGYAVGYAVGVAAGTVVTAVHILTHEAQQ</sequence>
<gene>
    <name evidence="2" type="ORF">EYD46_16660</name>
</gene>
<comment type="caution">
    <text evidence="2">The sequence shown here is derived from an EMBL/GenBank/DDBJ whole genome shotgun (WGS) entry which is preliminary data.</text>
</comment>
<dbReference type="AlphaFoldDB" id="A0A4Q9FMS5"/>
<keyword evidence="3" id="KW-1185">Reference proteome</keyword>
<organism evidence="2 3">
    <name type="scientific">Hyunsoonleella pacifica</name>
    <dbReference type="NCBI Taxonomy" id="1080224"/>
    <lineage>
        <taxon>Bacteria</taxon>
        <taxon>Pseudomonadati</taxon>
        <taxon>Bacteroidota</taxon>
        <taxon>Flavobacteriia</taxon>
        <taxon>Flavobacteriales</taxon>
        <taxon>Flavobacteriaceae</taxon>
    </lineage>
</organism>
<protein>
    <submittedName>
        <fullName evidence="2">Uncharacterized protein</fullName>
    </submittedName>
</protein>
<proteinExistence type="predicted"/>
<dbReference type="EMBL" id="SIRS01000007">
    <property type="protein sequence ID" value="TBN13127.1"/>
    <property type="molecule type" value="Genomic_DNA"/>
</dbReference>
<name>A0A4Q9FMS5_9FLAO</name>
<accession>A0A4Q9FMS5</accession>
<keyword evidence="1" id="KW-1133">Transmembrane helix</keyword>
<reference evidence="2 3" key="1">
    <citation type="journal article" date="2015" name="Int. J. Syst. Evol. Microbiol.">
        <title>Hyunsoonleella pacifica sp. nov., isolated from seawater of South Pacific Gyre.</title>
        <authorList>
            <person name="Gao X."/>
            <person name="Zhang Z."/>
            <person name="Dai X."/>
            <person name="Zhang X.H."/>
        </authorList>
    </citation>
    <scope>NUCLEOTIDE SEQUENCE [LARGE SCALE GENOMIC DNA]</scope>
    <source>
        <strain evidence="2 3">SW033</strain>
    </source>
</reference>
<feature type="transmembrane region" description="Helical" evidence="1">
    <location>
        <begin position="32"/>
        <end position="54"/>
    </location>
</feature>
<evidence type="ECO:0000313" key="3">
    <source>
        <dbReference type="Proteomes" id="UP000292372"/>
    </source>
</evidence>